<dbReference type="Pfam" id="PF26355">
    <property type="entry name" value="HTH_VMAP-M9"/>
    <property type="match status" value="1"/>
</dbReference>
<dbReference type="Proteomes" id="UP000238762">
    <property type="component" value="Unassembled WGS sequence"/>
</dbReference>
<dbReference type="InterPro" id="IPR027417">
    <property type="entry name" value="P-loop_NTPase"/>
</dbReference>
<reference evidence="2 3" key="1">
    <citation type="submission" date="2018-02" db="EMBL/GenBank/DDBJ databases">
        <authorList>
            <person name="Cohen D.B."/>
            <person name="Kent A.D."/>
        </authorList>
    </citation>
    <scope>NUCLEOTIDE SEQUENCE [LARGE SCALE GENOMIC DNA]</scope>
    <source>
        <strain evidence="2 3">CCAP 1448/3</strain>
    </source>
</reference>
<keyword evidence="3" id="KW-1185">Reference proteome</keyword>
<protein>
    <recommendedName>
        <fullName evidence="1">AAA+ ATPase domain-containing protein</fullName>
    </recommendedName>
</protein>
<evidence type="ECO:0000313" key="3">
    <source>
        <dbReference type="Proteomes" id="UP000238762"/>
    </source>
</evidence>
<dbReference type="Gene3D" id="3.40.50.300">
    <property type="entry name" value="P-loop containing nucleotide triphosphate hydrolases"/>
    <property type="match status" value="1"/>
</dbReference>
<feature type="domain" description="AAA+ ATPase" evidence="1">
    <location>
        <begin position="143"/>
        <end position="303"/>
    </location>
</feature>
<dbReference type="PANTHER" id="PTHR47691">
    <property type="entry name" value="REGULATOR-RELATED"/>
    <property type="match status" value="1"/>
</dbReference>
<dbReference type="PANTHER" id="PTHR47691:SF3">
    <property type="entry name" value="HTH-TYPE TRANSCRIPTIONAL REGULATOR RV0890C-RELATED"/>
    <property type="match status" value="1"/>
</dbReference>
<dbReference type="Pfam" id="PF00931">
    <property type="entry name" value="NB-ARC"/>
    <property type="match status" value="1"/>
</dbReference>
<gene>
    <name evidence="2" type="ORF">C7B64_01615</name>
</gene>
<organism evidence="2 3">
    <name type="scientific">Merismopedia glauca CCAP 1448/3</name>
    <dbReference type="NCBI Taxonomy" id="1296344"/>
    <lineage>
        <taxon>Bacteria</taxon>
        <taxon>Bacillati</taxon>
        <taxon>Cyanobacteriota</taxon>
        <taxon>Cyanophyceae</taxon>
        <taxon>Synechococcales</taxon>
        <taxon>Merismopediaceae</taxon>
        <taxon>Merismopedia</taxon>
    </lineage>
</organism>
<name>A0A2T1C9N1_9CYAN</name>
<dbReference type="InterPro" id="IPR002182">
    <property type="entry name" value="NB-ARC"/>
</dbReference>
<evidence type="ECO:0000313" key="2">
    <source>
        <dbReference type="EMBL" id="PSB04949.1"/>
    </source>
</evidence>
<dbReference type="InterPro" id="IPR003593">
    <property type="entry name" value="AAA+_ATPase"/>
</dbReference>
<dbReference type="SMART" id="SM00382">
    <property type="entry name" value="AAA"/>
    <property type="match status" value="1"/>
</dbReference>
<dbReference type="RefSeq" id="WP_106286917.1">
    <property type="nucleotide sequence ID" value="NZ_CAWNTC010000136.1"/>
</dbReference>
<proteinExistence type="predicted"/>
<dbReference type="SUPFAM" id="SSF52540">
    <property type="entry name" value="P-loop containing nucleoside triphosphate hydrolases"/>
    <property type="match status" value="1"/>
</dbReference>
<dbReference type="AlphaFoldDB" id="A0A2T1C9N1"/>
<accession>A0A2T1C9N1</accession>
<reference evidence="2 3" key="2">
    <citation type="submission" date="2018-03" db="EMBL/GenBank/DDBJ databases">
        <title>The ancient ancestry and fast evolution of plastids.</title>
        <authorList>
            <person name="Moore K.R."/>
            <person name="Magnabosco C."/>
            <person name="Momper L."/>
            <person name="Gold D.A."/>
            <person name="Bosak T."/>
            <person name="Fournier G.P."/>
        </authorList>
    </citation>
    <scope>NUCLEOTIDE SEQUENCE [LARGE SCALE GENOMIC DNA]</scope>
    <source>
        <strain evidence="2 3">CCAP 1448/3</strain>
    </source>
</reference>
<dbReference type="GO" id="GO:0043531">
    <property type="term" value="F:ADP binding"/>
    <property type="evidence" value="ECO:0007669"/>
    <property type="project" value="InterPro"/>
</dbReference>
<evidence type="ECO:0000259" key="1">
    <source>
        <dbReference type="SMART" id="SM00382"/>
    </source>
</evidence>
<dbReference type="InterPro" id="IPR058651">
    <property type="entry name" value="HTH_VMAP-M9"/>
</dbReference>
<comment type="caution">
    <text evidence="2">The sequence shown here is derived from an EMBL/GenBank/DDBJ whole genome shotgun (WGS) entry which is preliminary data.</text>
</comment>
<dbReference type="EMBL" id="PVWJ01000005">
    <property type="protein sequence ID" value="PSB04949.1"/>
    <property type="molecule type" value="Genomic_DNA"/>
</dbReference>
<dbReference type="OrthoDB" id="572669at2"/>
<sequence length="472" mass="52991">MICVPATQASASRLMSSPHLEEIIEQVDELVLAKRGKRLTPAELLLIEGAWHNQDHKEIASNSSYSLNYLQRTVARKLWPLLSEVLGVEEISKKSLRHCFEQLAVKNGYIDPSPVVVAGEPPQAINFYGRTFQLALLKEGIAKQRCLTIIGSAGIGKSTLAAKLIEDLKATSEGGFDCLIWRSISYAPLLPDLVTDLLQLLASSLELELDLSADPSVRISQLLDVLRSHRVLVVLDAAEAILREDINNRAHPYRDKYGDYGLFFRRLLEEEQQSCFILTSRQPFNDLALLETTRPIRSLKLEGLDRGAALEFLESQGLSDPEKCSELIQTYRGNPSYLTAVVDRIKHFFGGSLEKYFEYRTTFVNEAFLSQQFSSLNQIHQQIVLYLAKELSINPQPLPITKLLNSLKTQIAGISTSELFEVLEVLEARSLVEVSRDPVTQEATFNLQPVVKKYVLTDPSLVHKFRQNLKSA</sequence>